<protein>
    <submittedName>
        <fullName evidence="2">Uncharacterized protein</fullName>
    </submittedName>
</protein>
<organism evidence="2 3">
    <name type="scientific">Zancudomyces culisetae</name>
    <name type="common">Gut fungus</name>
    <name type="synonym">Smittium culisetae</name>
    <dbReference type="NCBI Taxonomy" id="1213189"/>
    <lineage>
        <taxon>Eukaryota</taxon>
        <taxon>Fungi</taxon>
        <taxon>Fungi incertae sedis</taxon>
        <taxon>Zoopagomycota</taxon>
        <taxon>Kickxellomycotina</taxon>
        <taxon>Harpellomycetes</taxon>
        <taxon>Harpellales</taxon>
        <taxon>Legeriomycetaceae</taxon>
        <taxon>Zancudomyces</taxon>
    </lineage>
</organism>
<feature type="compositionally biased region" description="Polar residues" evidence="1">
    <location>
        <begin position="56"/>
        <end position="66"/>
    </location>
</feature>
<keyword evidence="3" id="KW-1185">Reference proteome</keyword>
<feature type="compositionally biased region" description="Polar residues" evidence="1">
    <location>
        <begin position="76"/>
        <end position="93"/>
    </location>
</feature>
<evidence type="ECO:0000256" key="1">
    <source>
        <dbReference type="SAM" id="MobiDB-lite"/>
    </source>
</evidence>
<reference evidence="3" key="1">
    <citation type="submission" date="2017-01" db="EMBL/GenBank/DDBJ databases">
        <authorList>
            <person name="Wang Y."/>
            <person name="White M."/>
            <person name="Kvist S."/>
            <person name="Moncalvo J.-M."/>
        </authorList>
    </citation>
    <scope>NUCLEOTIDE SEQUENCE [LARGE SCALE GENOMIC DNA]</scope>
    <source>
        <strain evidence="3">COL-18-3</strain>
    </source>
</reference>
<dbReference type="AlphaFoldDB" id="A0A1R1PNT1"/>
<feature type="compositionally biased region" description="Basic and acidic residues" evidence="1">
    <location>
        <begin position="94"/>
        <end position="112"/>
    </location>
</feature>
<feature type="region of interest" description="Disordered" evidence="1">
    <location>
        <begin position="49"/>
        <end position="112"/>
    </location>
</feature>
<dbReference type="Proteomes" id="UP000188320">
    <property type="component" value="Unassembled WGS sequence"/>
</dbReference>
<name>A0A1R1PNT1_ZANCU</name>
<comment type="caution">
    <text evidence="2">The sequence shown here is derived from an EMBL/GenBank/DDBJ whole genome shotgun (WGS) entry which is preliminary data.</text>
</comment>
<gene>
    <name evidence="2" type="ORF">AX774_g3906</name>
</gene>
<proteinExistence type="predicted"/>
<dbReference type="EMBL" id="LSSK01000632">
    <property type="protein sequence ID" value="OMH82601.1"/>
    <property type="molecule type" value="Genomic_DNA"/>
</dbReference>
<sequence>MGINGLYASRKYYNQCEGPKSNTKSTTKPKLNRGIHAAECFRKTRDVYGHSHRSHNTGSGNGIDTNINKRVDDTVKNANNTKYKSLKNISKSRVNGDRNNTKGNEEKERGEDNKKYDKYVLLLENTSLSSNKAKKHKSTYSVISCAQRIPNLDEPQKSGA</sequence>
<accession>A0A1R1PNT1</accession>
<evidence type="ECO:0000313" key="3">
    <source>
        <dbReference type="Proteomes" id="UP000188320"/>
    </source>
</evidence>
<evidence type="ECO:0000313" key="2">
    <source>
        <dbReference type="EMBL" id="OMH82601.1"/>
    </source>
</evidence>
<feature type="compositionally biased region" description="Low complexity" evidence="1">
    <location>
        <begin position="19"/>
        <end position="29"/>
    </location>
</feature>
<feature type="region of interest" description="Disordered" evidence="1">
    <location>
        <begin position="15"/>
        <end position="35"/>
    </location>
</feature>